<accession>Q311D5</accession>
<dbReference type="Gene3D" id="3.50.30.50">
    <property type="entry name" value="Putative cyclase"/>
    <property type="match status" value="1"/>
</dbReference>
<dbReference type="InterPro" id="IPR037175">
    <property type="entry name" value="KFase_sf"/>
</dbReference>
<keyword evidence="2" id="KW-1185">Reference proteome</keyword>
<evidence type="ECO:0000313" key="1">
    <source>
        <dbReference type="EMBL" id="ABB38461.1"/>
    </source>
</evidence>
<dbReference type="Pfam" id="PF04199">
    <property type="entry name" value="Cyclase"/>
    <property type="match status" value="1"/>
</dbReference>
<proteinExistence type="predicted"/>
<dbReference type="Proteomes" id="UP000002710">
    <property type="component" value="Chromosome"/>
</dbReference>
<reference evidence="1 2" key="1">
    <citation type="journal article" date="2011" name="J. Bacteriol.">
        <title>Complete genome sequence and updated annotation of Desulfovibrio alaskensis G20.</title>
        <authorList>
            <person name="Hauser L.J."/>
            <person name="Land M.L."/>
            <person name="Brown S.D."/>
            <person name="Larimer F."/>
            <person name="Keller K.L."/>
            <person name="Rapp-Giles B.J."/>
            <person name="Price M.N."/>
            <person name="Lin M."/>
            <person name="Bruce D.C."/>
            <person name="Detter J.C."/>
            <person name="Tapia R."/>
            <person name="Han C.S."/>
            <person name="Goodwin L.A."/>
            <person name="Cheng J.F."/>
            <person name="Pitluck S."/>
            <person name="Copeland A."/>
            <person name="Lucas S."/>
            <person name="Nolan M."/>
            <person name="Lapidus A.L."/>
            <person name="Palumbo A.V."/>
            <person name="Wall J.D."/>
        </authorList>
    </citation>
    <scope>NUCLEOTIDE SEQUENCE [LARGE SCALE GENOMIC DNA]</scope>
    <source>
        <strain evidence="2">ATCC BAA 1058 / DSM 17464 / G20</strain>
    </source>
</reference>
<dbReference type="STRING" id="207559.Dde_1664"/>
<dbReference type="AlphaFoldDB" id="Q311D5"/>
<protein>
    <submittedName>
        <fullName evidence="1">Cyclase family protein</fullName>
    </submittedName>
</protein>
<gene>
    <name evidence="1" type="ordered locus">Dde_1664</name>
</gene>
<evidence type="ECO:0000313" key="2">
    <source>
        <dbReference type="Proteomes" id="UP000002710"/>
    </source>
</evidence>
<dbReference type="PANTHER" id="PTHR31118">
    <property type="entry name" value="CYCLASE-LIKE PROTEIN 2"/>
    <property type="match status" value="1"/>
</dbReference>
<dbReference type="HOGENOM" id="CLU_030671_2_0_7"/>
<dbReference type="InterPro" id="IPR007325">
    <property type="entry name" value="KFase/CYL"/>
</dbReference>
<dbReference type="SUPFAM" id="SSF102198">
    <property type="entry name" value="Putative cyclase"/>
    <property type="match status" value="1"/>
</dbReference>
<dbReference type="GO" id="GO:0004061">
    <property type="term" value="F:arylformamidase activity"/>
    <property type="evidence" value="ECO:0007669"/>
    <property type="project" value="InterPro"/>
</dbReference>
<dbReference type="eggNOG" id="COG1878">
    <property type="taxonomic scope" value="Bacteria"/>
</dbReference>
<sequence length="231" mass="24266">MTRTAFCCSHPVSSAMPHWPEDPPTVFTPWSDMNTDGFFLRSFCMGEHSGTHVNAPAAFFQGGHGIDSVASAPLVFPLAVIDVHQQAAQDVCYLLQPEDVLDWEQRHGPLQAGTFVAVHTGWDAFWHSPDRFLGRCAGGGMRFPAVSRAAARLLVQQRGIAGLGIDTHGIDAPDDANYTCNRMILSAGGIVAECLCSLGALPATGATVVLGVIALQGGTGAPAAVTVLVDA</sequence>
<name>Q311D5_OLEA2</name>
<dbReference type="KEGG" id="dde:Dde_1664"/>
<dbReference type="PANTHER" id="PTHR31118:SF12">
    <property type="entry name" value="CYCLASE-LIKE PROTEIN 2"/>
    <property type="match status" value="1"/>
</dbReference>
<dbReference type="RefSeq" id="WP_011367612.1">
    <property type="nucleotide sequence ID" value="NC_007519.1"/>
</dbReference>
<organism evidence="1 2">
    <name type="scientific">Oleidesulfovibrio alaskensis (strain ATCC BAA-1058 / DSM 17464 / G20)</name>
    <name type="common">Desulfovibrio alaskensis</name>
    <dbReference type="NCBI Taxonomy" id="207559"/>
    <lineage>
        <taxon>Bacteria</taxon>
        <taxon>Pseudomonadati</taxon>
        <taxon>Thermodesulfobacteriota</taxon>
        <taxon>Desulfovibrionia</taxon>
        <taxon>Desulfovibrionales</taxon>
        <taxon>Desulfovibrionaceae</taxon>
        <taxon>Oleidesulfovibrio</taxon>
    </lineage>
</organism>
<dbReference type="EMBL" id="CP000112">
    <property type="protein sequence ID" value="ABB38461.1"/>
    <property type="molecule type" value="Genomic_DNA"/>
</dbReference>
<dbReference type="GO" id="GO:0019441">
    <property type="term" value="P:L-tryptophan catabolic process to kynurenine"/>
    <property type="evidence" value="ECO:0007669"/>
    <property type="project" value="InterPro"/>
</dbReference>